<dbReference type="STRING" id="133383.A0A1R0GU31"/>
<comment type="subcellular location">
    <subcellularLocation>
        <location evidence="1">Nucleus</location>
    </subcellularLocation>
</comment>
<evidence type="ECO:0000313" key="9">
    <source>
        <dbReference type="EMBL" id="OLY80406.1"/>
    </source>
</evidence>
<dbReference type="Pfam" id="PF13867">
    <property type="entry name" value="SAP30_Sin3_bdg"/>
    <property type="match status" value="1"/>
</dbReference>
<keyword evidence="5" id="KW-0804">Transcription</keyword>
<dbReference type="InterPro" id="IPR024145">
    <property type="entry name" value="His_deAcase_SAP30/SAP30L"/>
</dbReference>
<accession>A0A1R0GU31</accession>
<feature type="compositionally biased region" description="Low complexity" evidence="7">
    <location>
        <begin position="46"/>
        <end position="65"/>
    </location>
</feature>
<dbReference type="Gene3D" id="6.10.160.20">
    <property type="match status" value="1"/>
</dbReference>
<feature type="compositionally biased region" description="Polar residues" evidence="7">
    <location>
        <begin position="27"/>
        <end position="45"/>
    </location>
</feature>
<comment type="similarity">
    <text evidence="2">Belongs to the SAP30 family.</text>
</comment>
<comment type="caution">
    <text evidence="9">The sequence shown here is derived from an EMBL/GenBank/DDBJ whole genome shotgun (WGS) entry which is preliminary data.</text>
</comment>
<evidence type="ECO:0000256" key="1">
    <source>
        <dbReference type="ARBA" id="ARBA00004123"/>
    </source>
</evidence>
<keyword evidence="6" id="KW-0539">Nucleus</keyword>
<dbReference type="OrthoDB" id="510958at2759"/>
<evidence type="ECO:0000256" key="4">
    <source>
        <dbReference type="ARBA" id="ARBA00023015"/>
    </source>
</evidence>
<dbReference type="EMBL" id="LSSL01003506">
    <property type="protein sequence ID" value="OLY80406.1"/>
    <property type="molecule type" value="Genomic_DNA"/>
</dbReference>
<keyword evidence="3" id="KW-0678">Repressor</keyword>
<evidence type="ECO:0000256" key="3">
    <source>
        <dbReference type="ARBA" id="ARBA00022491"/>
    </source>
</evidence>
<dbReference type="AlphaFoldDB" id="A0A1R0GU31"/>
<dbReference type="InterPro" id="IPR025718">
    <property type="entry name" value="SAP30_Sin3-bd"/>
</dbReference>
<evidence type="ECO:0000313" key="10">
    <source>
        <dbReference type="Proteomes" id="UP000187455"/>
    </source>
</evidence>
<evidence type="ECO:0000256" key="6">
    <source>
        <dbReference type="ARBA" id="ARBA00023242"/>
    </source>
</evidence>
<reference evidence="9 10" key="1">
    <citation type="journal article" date="2016" name="Mol. Biol. Evol.">
        <title>Genome-Wide Survey of Gut Fungi (Harpellales) Reveals the First Horizontally Transferred Ubiquitin Gene from a Mosquito Host.</title>
        <authorList>
            <person name="Wang Y."/>
            <person name="White M.M."/>
            <person name="Kvist S."/>
            <person name="Moncalvo J.M."/>
        </authorList>
    </citation>
    <scope>NUCLEOTIDE SEQUENCE [LARGE SCALE GENOMIC DNA]</scope>
    <source>
        <strain evidence="9 10">ALG-7-W6</strain>
    </source>
</reference>
<keyword evidence="4" id="KW-0805">Transcription regulation</keyword>
<feature type="domain" description="Histone deacetylase complex subunit SAP30 Sin3 binding" evidence="8">
    <location>
        <begin position="87"/>
        <end position="135"/>
    </location>
</feature>
<dbReference type="PANTHER" id="PTHR13286">
    <property type="entry name" value="SAP30"/>
    <property type="match status" value="1"/>
</dbReference>
<proteinExistence type="inferred from homology"/>
<protein>
    <submittedName>
        <fullName evidence="9">Histone deacetylase complex subunit SAP30</fullName>
    </submittedName>
</protein>
<sequence>MPAKIKPSQIHTGTPHPIAGASKIVKSYSSASPNSTKVSSKTPNGSKSLSKSTPSSKSVTKSTTKLANKANIKQDIDPVKLDFHSFGMPLLRKYKQVYKLNVKARASKDDLVLAVNSHHDQLPVDEVDTIARFLFNIRNKRHL</sequence>
<feature type="region of interest" description="Disordered" evidence="7">
    <location>
        <begin position="1"/>
        <end position="65"/>
    </location>
</feature>
<dbReference type="Proteomes" id="UP000187455">
    <property type="component" value="Unassembled WGS sequence"/>
</dbReference>
<keyword evidence="10" id="KW-1185">Reference proteome</keyword>
<evidence type="ECO:0000256" key="7">
    <source>
        <dbReference type="SAM" id="MobiDB-lite"/>
    </source>
</evidence>
<dbReference type="GO" id="GO:0005634">
    <property type="term" value="C:nucleus"/>
    <property type="evidence" value="ECO:0007669"/>
    <property type="project" value="UniProtKB-SubCell"/>
</dbReference>
<dbReference type="InterPro" id="IPR038291">
    <property type="entry name" value="SAP30_C_sf"/>
</dbReference>
<evidence type="ECO:0000256" key="2">
    <source>
        <dbReference type="ARBA" id="ARBA00006283"/>
    </source>
</evidence>
<evidence type="ECO:0000259" key="8">
    <source>
        <dbReference type="Pfam" id="PF13867"/>
    </source>
</evidence>
<evidence type="ECO:0000256" key="5">
    <source>
        <dbReference type="ARBA" id="ARBA00023163"/>
    </source>
</evidence>
<organism evidence="9 10">
    <name type="scientific">Smittium mucronatum</name>
    <dbReference type="NCBI Taxonomy" id="133383"/>
    <lineage>
        <taxon>Eukaryota</taxon>
        <taxon>Fungi</taxon>
        <taxon>Fungi incertae sedis</taxon>
        <taxon>Zoopagomycota</taxon>
        <taxon>Kickxellomycotina</taxon>
        <taxon>Harpellomycetes</taxon>
        <taxon>Harpellales</taxon>
        <taxon>Legeriomycetaceae</taxon>
        <taxon>Smittium</taxon>
    </lineage>
</organism>
<gene>
    <name evidence="9" type="ORF">AYI68_g5496</name>
</gene>
<name>A0A1R0GU31_9FUNG</name>